<gene>
    <name evidence="2" type="ORF">B5F14_05205</name>
</gene>
<feature type="transmembrane region" description="Helical" evidence="1">
    <location>
        <begin position="86"/>
        <end position="107"/>
    </location>
</feature>
<proteinExistence type="predicted"/>
<comment type="caution">
    <text evidence="2">The sequence shown here is derived from an EMBL/GenBank/DDBJ whole genome shotgun (WGS) entry which is preliminary data.</text>
</comment>
<evidence type="ECO:0000256" key="1">
    <source>
        <dbReference type="SAM" id="Phobius"/>
    </source>
</evidence>
<dbReference type="RefSeq" id="WP_087158565.1">
    <property type="nucleotide sequence ID" value="NZ_NFKM01000008.1"/>
</dbReference>
<name>A0A1Y4LZ71_9FIRM</name>
<evidence type="ECO:0000313" key="3">
    <source>
        <dbReference type="Proteomes" id="UP000195447"/>
    </source>
</evidence>
<feature type="transmembrane region" description="Helical" evidence="1">
    <location>
        <begin position="20"/>
        <end position="42"/>
    </location>
</feature>
<organism evidence="2 3">
    <name type="scientific">Faecalitalea cylindroides</name>
    <dbReference type="NCBI Taxonomy" id="39483"/>
    <lineage>
        <taxon>Bacteria</taxon>
        <taxon>Bacillati</taxon>
        <taxon>Bacillota</taxon>
        <taxon>Erysipelotrichia</taxon>
        <taxon>Erysipelotrichales</taxon>
        <taxon>Erysipelotrichaceae</taxon>
        <taxon>Faecalitalea</taxon>
    </lineage>
</organism>
<dbReference type="Proteomes" id="UP000195447">
    <property type="component" value="Unassembled WGS sequence"/>
</dbReference>
<feature type="transmembrane region" description="Helical" evidence="1">
    <location>
        <begin position="127"/>
        <end position="147"/>
    </location>
</feature>
<dbReference type="Gene3D" id="1.10.1760.20">
    <property type="match status" value="1"/>
</dbReference>
<keyword evidence="1" id="KW-0472">Membrane</keyword>
<keyword evidence="1" id="KW-0812">Transmembrane</keyword>
<protein>
    <submittedName>
        <fullName evidence="2">ECF transporter S component</fullName>
    </submittedName>
</protein>
<sequence>MKQYFVMLNENARSIKNVHVIVGVSLFFALNVIMNLFVSVYITPEIKVGFASIATAASCYFYGPIPNLIVAPLLDFVNFIVKPSGTYFPIFMISTFATAAIFSFFFYGQDKVSLKRVIMARLSYDIIVSLFLNSLFTSMLWGTPFWAIVSPKIVKNLICLPIQVVVLYLTMKTCTQLKPRLKA</sequence>
<dbReference type="EMBL" id="NFKM01000008">
    <property type="protein sequence ID" value="OUP60949.1"/>
    <property type="molecule type" value="Genomic_DNA"/>
</dbReference>
<keyword evidence="3" id="KW-1185">Reference proteome</keyword>
<keyword evidence="1" id="KW-1133">Transmembrane helix</keyword>
<reference evidence="3" key="1">
    <citation type="submission" date="2017-04" db="EMBL/GenBank/DDBJ databases">
        <title>Function of individual gut microbiota members based on whole genome sequencing of pure cultures obtained from chicken caecum.</title>
        <authorList>
            <person name="Medvecky M."/>
            <person name="Cejkova D."/>
            <person name="Polansky O."/>
            <person name="Karasova D."/>
            <person name="Kubasova T."/>
            <person name="Cizek A."/>
            <person name="Rychlik I."/>
        </authorList>
    </citation>
    <scope>NUCLEOTIDE SEQUENCE [LARGE SCALE GENOMIC DNA]</scope>
    <source>
        <strain evidence="3">An178</strain>
    </source>
</reference>
<dbReference type="InterPro" id="IPR030949">
    <property type="entry name" value="ECF_S_folate_fam"/>
</dbReference>
<accession>A0A1Y4LZ71</accession>
<dbReference type="NCBIfam" id="TIGR04518">
    <property type="entry name" value="ECF_S_folT_fam"/>
    <property type="match status" value="1"/>
</dbReference>
<feature type="transmembrane region" description="Helical" evidence="1">
    <location>
        <begin position="153"/>
        <end position="171"/>
    </location>
</feature>
<feature type="transmembrane region" description="Helical" evidence="1">
    <location>
        <begin position="49"/>
        <end position="74"/>
    </location>
</feature>
<evidence type="ECO:0000313" key="2">
    <source>
        <dbReference type="EMBL" id="OUP60949.1"/>
    </source>
</evidence>
<dbReference type="AlphaFoldDB" id="A0A1Y4LZ71"/>